<reference evidence="6 7" key="1">
    <citation type="journal article" date="2019" name="Int. J. Syst. Evol. Microbiol.">
        <title>The Global Catalogue of Microorganisms (GCM) 10K type strain sequencing project: providing services to taxonomists for standard genome sequencing and annotation.</title>
        <authorList>
            <consortium name="The Broad Institute Genomics Platform"/>
            <consortium name="The Broad Institute Genome Sequencing Center for Infectious Disease"/>
            <person name="Wu L."/>
            <person name="Ma J."/>
        </authorList>
    </citation>
    <scope>NUCLEOTIDE SEQUENCE [LARGE SCALE GENOMIC DNA]</scope>
    <source>
        <strain evidence="6 7">JCM 14559</strain>
    </source>
</reference>
<dbReference type="SUPFAM" id="SSF56801">
    <property type="entry name" value="Acetyl-CoA synthetase-like"/>
    <property type="match status" value="1"/>
</dbReference>
<dbReference type="Pfam" id="PF00550">
    <property type="entry name" value="PP-binding"/>
    <property type="match status" value="1"/>
</dbReference>
<proteinExistence type="predicted"/>
<dbReference type="RefSeq" id="WP_344554404.1">
    <property type="nucleotide sequence ID" value="NZ_BAAANS010000031.1"/>
</dbReference>
<name>A0ABN2X7T1_9ACTN</name>
<dbReference type="Pfam" id="PF00501">
    <property type="entry name" value="AMP-binding"/>
    <property type="match status" value="1"/>
</dbReference>
<dbReference type="InterPro" id="IPR025110">
    <property type="entry name" value="AMP-bd_C"/>
</dbReference>
<dbReference type="Proteomes" id="UP001500897">
    <property type="component" value="Unassembled WGS sequence"/>
</dbReference>
<dbReference type="InterPro" id="IPR023213">
    <property type="entry name" value="CAT-like_dom_sf"/>
</dbReference>
<sequence length="1051" mass="112173">MPHRTLHDWFAAGVESVPDGPALVVDGDCLTYSQLDAAAGEMARRLRDAAGRRAPRVGLLASRSVTAYAGYLGTLRAGGTVVPLSAGNPVERNRLIAEAAGIDVVVTDGGQDARFAERIGLPVVDPGRRPAVPAEPAGPLVPDPAAGPDDVAYLLFTSGSTGRPKGVPIRHRNVDGFLRYNIARYGVGPGCRLSQTFDLTFDPSVFDMFVAWGAGATLVVPSREELLEPVRFVTEQRISHWYSVPALAGVADRTGQLEAGSMPDLRWSLFAGEQLTLAQAAAWARAAPGSTVENLYGPTELTVTVSAFRLPPDHADWPVTGNGTVPIGRVYPHLEHRISSEGELQVRGPQRFDGYLDPSDDRDRFASPGPEHEPLGEDAWYRTGDRVGSGEDGELVHLGRLDHQVKVDGRRVELEEVESALLAGAGCAEVVVAAVPEPTAGLRLVAVYTGTPAPAAALRARLDGRLPAHMVPRYWVHRDELPLTVSGKVDRRACGDIAARHCADDAGAGPAAGEAPEAALLGIVRQCLSVPDFGTDSDFYAYGGDSLIAVRVVNRAREAGIPMTLRDLLVHQTVRGVVGSLARDGGTAGPERGAPGDGTGDEPFALLGEDERAALPEGLADALPASALQAGMVYLCEIGQDPLLYHVMDGWEVGAPFDETAFRAALARLADRHPALRTSFGIDGLPALVQFVREGVEPPLSIDRCTTAEEADTLLRDWCDRRSGLPFDWRSPSLARCHVVARPDSFQVVLAAHHAVLDGWSFSRLTVELMTLYAAGTGTPDLELPPLPSGVQRDFIRAEREAVGDAAAADYWLDRAGAEPLLASGGGHGPVPGEQQRHEFAIGGELVTGLTGLARLLGVPVKSLAIAAHVRALGASTGRFHDIVTGVVYNTRPESPGSDLATGLFLNTLPMRFADLDTTWAGLARTAADAEREGAQHRAYPQAKLVERLGRPAFDVTFNFMNFHAYQELDRLVRTPVRGRWRRGRPSFPFHVNLEVGDGGGRVRIGFDPDFVPRASVEAYADALGEALRSLVAHPTRPATASAPAGRGDRR</sequence>
<dbReference type="Gene3D" id="1.10.1200.10">
    <property type="entry name" value="ACP-like"/>
    <property type="match status" value="1"/>
</dbReference>
<comment type="cofactor">
    <cofactor evidence="1">
        <name>pantetheine 4'-phosphate</name>
        <dbReference type="ChEBI" id="CHEBI:47942"/>
    </cofactor>
</comment>
<dbReference type="Gene3D" id="3.30.559.30">
    <property type="entry name" value="Nonribosomal peptide synthetase, condensation domain"/>
    <property type="match status" value="1"/>
</dbReference>
<evidence type="ECO:0000256" key="3">
    <source>
        <dbReference type="ARBA" id="ARBA00022553"/>
    </source>
</evidence>
<evidence type="ECO:0000256" key="1">
    <source>
        <dbReference type="ARBA" id="ARBA00001957"/>
    </source>
</evidence>
<organism evidence="6 7">
    <name type="scientific">Kitasatospora saccharophila</name>
    <dbReference type="NCBI Taxonomy" id="407973"/>
    <lineage>
        <taxon>Bacteria</taxon>
        <taxon>Bacillati</taxon>
        <taxon>Actinomycetota</taxon>
        <taxon>Actinomycetes</taxon>
        <taxon>Kitasatosporales</taxon>
        <taxon>Streptomycetaceae</taxon>
        <taxon>Kitasatospora</taxon>
    </lineage>
</organism>
<dbReference type="InterPro" id="IPR020845">
    <property type="entry name" value="AMP-binding_CS"/>
</dbReference>
<evidence type="ECO:0000313" key="7">
    <source>
        <dbReference type="Proteomes" id="UP001500897"/>
    </source>
</evidence>
<dbReference type="Pfam" id="PF13193">
    <property type="entry name" value="AMP-binding_C"/>
    <property type="match status" value="1"/>
</dbReference>
<dbReference type="InterPro" id="IPR009081">
    <property type="entry name" value="PP-bd_ACP"/>
</dbReference>
<dbReference type="PANTHER" id="PTHR45527:SF1">
    <property type="entry name" value="FATTY ACID SYNTHASE"/>
    <property type="match status" value="1"/>
</dbReference>
<dbReference type="InterPro" id="IPR001242">
    <property type="entry name" value="Condensation_dom"/>
</dbReference>
<dbReference type="InterPro" id="IPR000873">
    <property type="entry name" value="AMP-dep_synth/lig_dom"/>
</dbReference>
<dbReference type="PROSITE" id="PS50075">
    <property type="entry name" value="CARRIER"/>
    <property type="match status" value="1"/>
</dbReference>
<evidence type="ECO:0000256" key="2">
    <source>
        <dbReference type="ARBA" id="ARBA00022450"/>
    </source>
</evidence>
<evidence type="ECO:0000256" key="4">
    <source>
        <dbReference type="SAM" id="MobiDB-lite"/>
    </source>
</evidence>
<evidence type="ECO:0000259" key="5">
    <source>
        <dbReference type="PROSITE" id="PS50075"/>
    </source>
</evidence>
<dbReference type="InterPro" id="IPR036736">
    <property type="entry name" value="ACP-like_sf"/>
</dbReference>
<dbReference type="InterPro" id="IPR042099">
    <property type="entry name" value="ANL_N_sf"/>
</dbReference>
<feature type="region of interest" description="Disordered" evidence="4">
    <location>
        <begin position="581"/>
        <end position="604"/>
    </location>
</feature>
<dbReference type="Gene3D" id="3.40.50.12780">
    <property type="entry name" value="N-terminal domain of ligase-like"/>
    <property type="match status" value="1"/>
</dbReference>
<accession>A0ABN2X7T1</accession>
<dbReference type="Gene3D" id="3.30.559.10">
    <property type="entry name" value="Chloramphenicol acetyltransferase-like domain"/>
    <property type="match status" value="1"/>
</dbReference>
<feature type="region of interest" description="Disordered" evidence="4">
    <location>
        <begin position="349"/>
        <end position="377"/>
    </location>
</feature>
<dbReference type="EMBL" id="BAAANS010000031">
    <property type="protein sequence ID" value="GAA2106852.1"/>
    <property type="molecule type" value="Genomic_DNA"/>
</dbReference>
<feature type="compositionally biased region" description="Basic and acidic residues" evidence="4">
    <location>
        <begin position="359"/>
        <end position="377"/>
    </location>
</feature>
<dbReference type="Gene3D" id="3.30.300.30">
    <property type="match status" value="1"/>
</dbReference>
<dbReference type="Pfam" id="PF00668">
    <property type="entry name" value="Condensation"/>
    <property type="match status" value="1"/>
</dbReference>
<dbReference type="PROSITE" id="PS00012">
    <property type="entry name" value="PHOSPHOPANTETHEINE"/>
    <property type="match status" value="1"/>
</dbReference>
<dbReference type="PROSITE" id="PS00455">
    <property type="entry name" value="AMP_BINDING"/>
    <property type="match status" value="1"/>
</dbReference>
<dbReference type="SUPFAM" id="SSF52777">
    <property type="entry name" value="CoA-dependent acyltransferases"/>
    <property type="match status" value="2"/>
</dbReference>
<feature type="domain" description="Carrier" evidence="5">
    <location>
        <begin position="511"/>
        <end position="585"/>
    </location>
</feature>
<gene>
    <name evidence="6" type="ORF">GCM10009759_45470</name>
</gene>
<dbReference type="SUPFAM" id="SSF47336">
    <property type="entry name" value="ACP-like"/>
    <property type="match status" value="1"/>
</dbReference>
<comment type="caution">
    <text evidence="6">The sequence shown here is derived from an EMBL/GenBank/DDBJ whole genome shotgun (WGS) entry which is preliminary data.</text>
</comment>
<protein>
    <recommendedName>
        <fullName evidence="5">Carrier domain-containing protein</fullName>
    </recommendedName>
</protein>
<dbReference type="InterPro" id="IPR045851">
    <property type="entry name" value="AMP-bd_C_sf"/>
</dbReference>
<keyword evidence="7" id="KW-1185">Reference proteome</keyword>
<evidence type="ECO:0000313" key="6">
    <source>
        <dbReference type="EMBL" id="GAA2106852.1"/>
    </source>
</evidence>
<keyword evidence="2" id="KW-0596">Phosphopantetheine</keyword>
<dbReference type="InterPro" id="IPR006162">
    <property type="entry name" value="Ppantetheine_attach_site"/>
</dbReference>
<keyword evidence="3" id="KW-0597">Phosphoprotein</keyword>
<dbReference type="PANTHER" id="PTHR45527">
    <property type="entry name" value="NONRIBOSOMAL PEPTIDE SYNTHETASE"/>
    <property type="match status" value="1"/>
</dbReference>